<evidence type="ECO:0000313" key="6">
    <source>
        <dbReference type="EMBL" id="CAI8023995.1"/>
    </source>
</evidence>
<dbReference type="Proteomes" id="UP001174909">
    <property type="component" value="Unassembled WGS sequence"/>
</dbReference>
<keyword evidence="6" id="KW-0645">Protease</keyword>
<comment type="similarity">
    <text evidence="2 3">Belongs to the peptidase M14 family.</text>
</comment>
<dbReference type="SUPFAM" id="SSF53187">
    <property type="entry name" value="Zn-dependent exopeptidases"/>
    <property type="match status" value="1"/>
</dbReference>
<dbReference type="GO" id="GO:0004181">
    <property type="term" value="F:metallocarboxypeptidase activity"/>
    <property type="evidence" value="ECO:0007669"/>
    <property type="project" value="InterPro"/>
</dbReference>
<feature type="non-terminal residue" evidence="6">
    <location>
        <position position="672"/>
    </location>
</feature>
<dbReference type="PANTHER" id="PTHR12756">
    <property type="entry name" value="CYTOSOLIC CARBOXYPEPTIDASE"/>
    <property type="match status" value="1"/>
</dbReference>
<dbReference type="EMBL" id="CASHTH010002049">
    <property type="protein sequence ID" value="CAI8023995.1"/>
    <property type="molecule type" value="Genomic_DNA"/>
</dbReference>
<comment type="caution">
    <text evidence="6">The sequence shown here is derived from an EMBL/GenBank/DDBJ whole genome shotgun (WGS) entry which is preliminary data.</text>
</comment>
<feature type="compositionally biased region" description="Basic residues" evidence="4">
    <location>
        <begin position="459"/>
        <end position="477"/>
    </location>
</feature>
<evidence type="ECO:0000256" key="2">
    <source>
        <dbReference type="ARBA" id="ARBA00005988"/>
    </source>
</evidence>
<evidence type="ECO:0000313" key="7">
    <source>
        <dbReference type="Proteomes" id="UP001174909"/>
    </source>
</evidence>
<organism evidence="6 7">
    <name type="scientific">Geodia barretti</name>
    <name type="common">Barrett's horny sponge</name>
    <dbReference type="NCBI Taxonomy" id="519541"/>
    <lineage>
        <taxon>Eukaryota</taxon>
        <taxon>Metazoa</taxon>
        <taxon>Porifera</taxon>
        <taxon>Demospongiae</taxon>
        <taxon>Heteroscleromorpha</taxon>
        <taxon>Tetractinellida</taxon>
        <taxon>Astrophorina</taxon>
        <taxon>Geodiidae</taxon>
        <taxon>Geodia</taxon>
    </lineage>
</organism>
<protein>
    <submittedName>
        <fullName evidence="6">Cytosolic carboxypeptidase 2</fullName>
    </submittedName>
</protein>
<dbReference type="InterPro" id="IPR050821">
    <property type="entry name" value="Cytosolic_carboxypeptidase"/>
</dbReference>
<dbReference type="PROSITE" id="PS52035">
    <property type="entry name" value="PEPTIDASE_M14"/>
    <property type="match status" value="1"/>
</dbReference>
<evidence type="ECO:0000256" key="3">
    <source>
        <dbReference type="PROSITE-ProRule" id="PRU01379"/>
    </source>
</evidence>
<dbReference type="Gene3D" id="2.60.40.3120">
    <property type="match status" value="1"/>
</dbReference>
<accession>A0AA35WRJ6</accession>
<feature type="compositionally biased region" description="Low complexity" evidence="4">
    <location>
        <begin position="438"/>
        <end position="455"/>
    </location>
</feature>
<reference evidence="6" key="1">
    <citation type="submission" date="2023-03" db="EMBL/GenBank/DDBJ databases">
        <authorList>
            <person name="Steffen K."/>
            <person name="Cardenas P."/>
        </authorList>
    </citation>
    <scope>NUCLEOTIDE SEQUENCE</scope>
</reference>
<dbReference type="AlphaFoldDB" id="A0AA35WRJ6"/>
<feature type="domain" description="Peptidase M14" evidence="5">
    <location>
        <begin position="133"/>
        <end position="396"/>
    </location>
</feature>
<evidence type="ECO:0000256" key="1">
    <source>
        <dbReference type="ARBA" id="ARBA00001947"/>
    </source>
</evidence>
<gene>
    <name evidence="6" type="ORF">GBAR_LOCUS13984</name>
</gene>
<dbReference type="Gene3D" id="3.40.630.10">
    <property type="entry name" value="Zn peptidases"/>
    <property type="match status" value="1"/>
</dbReference>
<feature type="region of interest" description="Disordered" evidence="4">
    <location>
        <begin position="431"/>
        <end position="529"/>
    </location>
</feature>
<evidence type="ECO:0000259" key="5">
    <source>
        <dbReference type="PROSITE" id="PS52035"/>
    </source>
</evidence>
<dbReference type="GO" id="GO:0008270">
    <property type="term" value="F:zinc ion binding"/>
    <property type="evidence" value="ECO:0007669"/>
    <property type="project" value="InterPro"/>
</dbReference>
<keyword evidence="6" id="KW-0121">Carboxypeptidase</keyword>
<sequence>MLILNPDLYSKRHVQWYYFRVSNMETTPIYTFHIVNFEKSKSLYSKGAPLQLPVVKVVVEEVFLSIGLQPLLYSEHEARATGVGWRRVGWNMSYTQSRVNYPPHMSPLRSYFTLTWSMRFYHHGDTCYLAHCYPYPLSALYTLLGKIEEDSERSKYIQREELCRTLAGNPCPLLTVTEFTGEEEEGRKKRGVVVTARVHPGETNSSWMMEGLILFLTSNSPHSHALRKSFVFKLVPMLNPDGVVVGNYRTSLAGVDLNRVFRTPVTAAFPTIFHTKKMMNSFQQEREVCIYVDLHGHSRKHNVFMYGCHTPKADHTQFLYERLLPFLLSEQAADMFCLESCKFAVQRCKESTGRVVTWRSGVPNSFTLEATFCGSNLGPNRWQFSDRDLLRMGSNLGEAFYKFSKCLQSKTYQLKVMARLAEKLMKRLATPTDNVHRPTSTLPDVVTSTTTTLSPHSRACLHKKQARHSLSKFKKMNMRQLEEESSTSGSDSENQDFKYRRKKRNKGRDQRQQRSVMGTHTGVHEPFLPSLPRASRSLVLQQNPCPELTLPSLLTQATPTQQQTRVSAPVRLQSNQPFHYQQSTSKWKFVNRYSNRSNGGIPMFAEERMKERMEKRYMDKSDIHLPAAPSLPNVVVTKQGTKDHTHQNLARQPHPFWTNCTDNISSPQQHYE</sequence>
<comment type="cofactor">
    <cofactor evidence="1">
        <name>Zn(2+)</name>
        <dbReference type="ChEBI" id="CHEBI:29105"/>
    </cofactor>
</comment>
<dbReference type="Pfam" id="PF00246">
    <property type="entry name" value="Peptidase_M14"/>
    <property type="match status" value="1"/>
</dbReference>
<feature type="active site" description="Proton donor/acceptor" evidence="3">
    <location>
        <position position="369"/>
    </location>
</feature>
<evidence type="ECO:0000256" key="4">
    <source>
        <dbReference type="SAM" id="MobiDB-lite"/>
    </source>
</evidence>
<keyword evidence="6" id="KW-0378">Hydrolase</keyword>
<name>A0AA35WRJ6_GEOBA</name>
<dbReference type="PANTHER" id="PTHR12756:SF45">
    <property type="entry name" value="CYTOSOLIC CARBOXYPEPTIDASE NNA1"/>
    <property type="match status" value="1"/>
</dbReference>
<proteinExistence type="inferred from homology"/>
<dbReference type="InterPro" id="IPR000834">
    <property type="entry name" value="Peptidase_M14"/>
</dbReference>
<keyword evidence="7" id="KW-1185">Reference proteome</keyword>
<dbReference type="GO" id="GO:0006508">
    <property type="term" value="P:proteolysis"/>
    <property type="evidence" value="ECO:0007669"/>
    <property type="project" value="InterPro"/>
</dbReference>